<evidence type="ECO:0000313" key="11">
    <source>
        <dbReference type="EMBL" id="TNM28810.1"/>
    </source>
</evidence>
<dbReference type="CDD" id="cd17321">
    <property type="entry name" value="MFS_MMR_MDR_like"/>
    <property type="match status" value="1"/>
</dbReference>
<comment type="similarity">
    <text evidence="2">Belongs to the major facilitator superfamily. EmrB family.</text>
</comment>
<dbReference type="GO" id="GO:0005886">
    <property type="term" value="C:plasma membrane"/>
    <property type="evidence" value="ECO:0007669"/>
    <property type="project" value="UniProtKB-SubCell"/>
</dbReference>
<sequence length="544" mass="56729">MSASESATTPPGSGPPASPGLRRGWVLALAVVSGFMLMLDVTAVNVALPSLRDDLDGSFTDMQWVIDSYTLTLAVFLLTAGSLADRLGRKRVFLVGFLLFTLASLLCGLAWDMTSLNVARAFQGIGGAVLFAVGPILIGQEYHGLERGKALGIFAGGSGMGIALGPMIGGAITDSTSWRWIFLVNVPLGIAAVLLGNRYAREWRDTRARSIDWLGLVVFSAALAMLVFAILRGESDGWGSARIIGLFAGSVILLAVFARIEAVRKDRAMLDLSLFRVRSFNGLATVSLLLTAAAMGAIFLMLAYMQNELGHSAWDTGLRSMPLYVAMLITGGVAGVLTARTSPRHLMVCAGVGVSAGLLLMAPFLEGDSDWTALIIPMTVLGLGFGFYNPTRAAMAISVVEPRKTGMSNGMSETFQQVGMVLGIAVMGAVYEARVSEHFGQSAVAERLGESAHDLGELVAVGQAGTVFESLPGGTAAAASEAASAAVASGLGDVMAVGGIAAAVGTLAAIVLIRRRDMYESTPEDLALFEDQRATPAPDSSLAS</sequence>
<name>A0A5C4UYK0_9ACTN</name>
<dbReference type="PANTHER" id="PTHR42718">
    <property type="entry name" value="MAJOR FACILITATOR SUPERFAMILY MULTIDRUG TRANSPORTER MFSC"/>
    <property type="match status" value="1"/>
</dbReference>
<dbReference type="InterPro" id="IPR011701">
    <property type="entry name" value="MFS"/>
</dbReference>
<dbReference type="InterPro" id="IPR036259">
    <property type="entry name" value="MFS_trans_sf"/>
</dbReference>
<dbReference type="PROSITE" id="PS50850">
    <property type="entry name" value="MFS"/>
    <property type="match status" value="1"/>
</dbReference>
<evidence type="ECO:0000256" key="4">
    <source>
        <dbReference type="ARBA" id="ARBA00022475"/>
    </source>
</evidence>
<feature type="transmembrane region" description="Helical" evidence="9">
    <location>
        <begin position="25"/>
        <end position="48"/>
    </location>
</feature>
<dbReference type="Gene3D" id="1.20.1250.20">
    <property type="entry name" value="MFS general substrate transporter like domains"/>
    <property type="match status" value="1"/>
</dbReference>
<dbReference type="EMBL" id="VDGT01000012">
    <property type="protein sequence ID" value="TNM28810.1"/>
    <property type="molecule type" value="Genomic_DNA"/>
</dbReference>
<dbReference type="PRINTS" id="PR01036">
    <property type="entry name" value="TCRTETB"/>
</dbReference>
<feature type="transmembrane region" description="Helical" evidence="9">
    <location>
        <begin position="371"/>
        <end position="389"/>
    </location>
</feature>
<feature type="transmembrane region" description="Helical" evidence="9">
    <location>
        <begin position="494"/>
        <end position="513"/>
    </location>
</feature>
<feature type="domain" description="Major facilitator superfamily (MFS) profile" evidence="10">
    <location>
        <begin position="26"/>
        <end position="517"/>
    </location>
</feature>
<evidence type="ECO:0000256" key="6">
    <source>
        <dbReference type="ARBA" id="ARBA00022989"/>
    </source>
</evidence>
<feature type="transmembrane region" description="Helical" evidence="9">
    <location>
        <begin position="346"/>
        <end position="365"/>
    </location>
</feature>
<dbReference type="OrthoDB" id="9781469at2"/>
<keyword evidence="4" id="KW-1003">Cell membrane</keyword>
<evidence type="ECO:0000256" key="5">
    <source>
        <dbReference type="ARBA" id="ARBA00022692"/>
    </source>
</evidence>
<feature type="transmembrane region" description="Helical" evidence="9">
    <location>
        <begin position="280"/>
        <end position="301"/>
    </location>
</feature>
<comment type="caution">
    <text evidence="11">The sequence shown here is derived from an EMBL/GenBank/DDBJ whole genome shotgun (WGS) entry which is preliminary data.</text>
</comment>
<feature type="transmembrane region" description="Helical" evidence="9">
    <location>
        <begin position="92"/>
        <end position="111"/>
    </location>
</feature>
<keyword evidence="12" id="KW-1185">Reference proteome</keyword>
<dbReference type="GO" id="GO:0046677">
    <property type="term" value="P:response to antibiotic"/>
    <property type="evidence" value="ECO:0007669"/>
    <property type="project" value="UniProtKB-KW"/>
</dbReference>
<organism evidence="11 12">
    <name type="scientific">Streptomyces sedi</name>
    <dbReference type="NCBI Taxonomy" id="555059"/>
    <lineage>
        <taxon>Bacteria</taxon>
        <taxon>Bacillati</taxon>
        <taxon>Actinomycetota</taxon>
        <taxon>Actinomycetes</taxon>
        <taxon>Kitasatosporales</taxon>
        <taxon>Streptomycetaceae</taxon>
        <taxon>Streptomyces</taxon>
    </lineage>
</organism>
<evidence type="ECO:0000256" key="1">
    <source>
        <dbReference type="ARBA" id="ARBA00004651"/>
    </source>
</evidence>
<feature type="transmembrane region" description="Helical" evidence="9">
    <location>
        <begin position="117"/>
        <end position="138"/>
    </location>
</feature>
<comment type="subcellular location">
    <subcellularLocation>
        <location evidence="1">Cell membrane</location>
        <topology evidence="1">Multi-pass membrane protein</topology>
    </subcellularLocation>
</comment>
<dbReference type="PANTHER" id="PTHR42718:SF9">
    <property type="entry name" value="MAJOR FACILITATOR SUPERFAMILY MULTIDRUG TRANSPORTER MFSC"/>
    <property type="match status" value="1"/>
</dbReference>
<feature type="transmembrane region" description="Helical" evidence="9">
    <location>
        <begin position="243"/>
        <end position="260"/>
    </location>
</feature>
<evidence type="ECO:0000256" key="3">
    <source>
        <dbReference type="ARBA" id="ARBA00022448"/>
    </source>
</evidence>
<reference evidence="11 12" key="1">
    <citation type="submission" date="2019-06" db="EMBL/GenBank/DDBJ databases">
        <title>Draft genome of Streptomyces sedi sp. JCM16909.</title>
        <authorList>
            <person name="Klykleung N."/>
            <person name="Tanasupawat S."/>
            <person name="Kudo T."/>
            <person name="Yuki M."/>
            <person name="Ohkuma M."/>
        </authorList>
    </citation>
    <scope>NUCLEOTIDE SEQUENCE [LARGE SCALE GENOMIC DNA]</scope>
    <source>
        <strain evidence="11 12">JCM 16909</strain>
    </source>
</reference>
<dbReference type="InterPro" id="IPR004638">
    <property type="entry name" value="EmrB-like"/>
</dbReference>
<keyword evidence="5 9" id="KW-0812">Transmembrane</keyword>
<dbReference type="Gene3D" id="1.20.1720.10">
    <property type="entry name" value="Multidrug resistance protein D"/>
    <property type="match status" value="1"/>
</dbReference>
<accession>A0A5C4UYK0</accession>
<proteinExistence type="inferred from homology"/>
<evidence type="ECO:0000256" key="9">
    <source>
        <dbReference type="SAM" id="Phobius"/>
    </source>
</evidence>
<evidence type="ECO:0000256" key="8">
    <source>
        <dbReference type="ARBA" id="ARBA00023251"/>
    </source>
</evidence>
<dbReference type="SUPFAM" id="SSF103473">
    <property type="entry name" value="MFS general substrate transporter"/>
    <property type="match status" value="1"/>
</dbReference>
<keyword evidence="3" id="KW-0813">Transport</keyword>
<dbReference type="AlphaFoldDB" id="A0A5C4UYK0"/>
<feature type="transmembrane region" description="Helical" evidence="9">
    <location>
        <begin position="150"/>
        <end position="172"/>
    </location>
</feature>
<feature type="transmembrane region" description="Helical" evidence="9">
    <location>
        <begin position="321"/>
        <end position="339"/>
    </location>
</feature>
<feature type="transmembrane region" description="Helical" evidence="9">
    <location>
        <begin position="68"/>
        <end position="85"/>
    </location>
</feature>
<gene>
    <name evidence="11" type="ORF">FH715_17425</name>
</gene>
<evidence type="ECO:0000259" key="10">
    <source>
        <dbReference type="PROSITE" id="PS50850"/>
    </source>
</evidence>
<dbReference type="GO" id="GO:0022857">
    <property type="term" value="F:transmembrane transporter activity"/>
    <property type="evidence" value="ECO:0007669"/>
    <property type="project" value="InterPro"/>
</dbReference>
<dbReference type="Proteomes" id="UP000311713">
    <property type="component" value="Unassembled WGS sequence"/>
</dbReference>
<feature type="transmembrane region" description="Helical" evidence="9">
    <location>
        <begin position="410"/>
        <end position="431"/>
    </location>
</feature>
<dbReference type="NCBIfam" id="TIGR00711">
    <property type="entry name" value="efflux_EmrB"/>
    <property type="match status" value="1"/>
</dbReference>
<dbReference type="Pfam" id="PF07690">
    <property type="entry name" value="MFS_1"/>
    <property type="match status" value="1"/>
</dbReference>
<feature type="transmembrane region" description="Helical" evidence="9">
    <location>
        <begin position="211"/>
        <end position="231"/>
    </location>
</feature>
<keyword evidence="8" id="KW-0046">Antibiotic resistance</keyword>
<dbReference type="InterPro" id="IPR020846">
    <property type="entry name" value="MFS_dom"/>
</dbReference>
<dbReference type="RefSeq" id="WP_139646310.1">
    <property type="nucleotide sequence ID" value="NZ_BAAAZS010000007.1"/>
</dbReference>
<keyword evidence="7 9" id="KW-0472">Membrane</keyword>
<feature type="transmembrane region" description="Helical" evidence="9">
    <location>
        <begin position="178"/>
        <end position="199"/>
    </location>
</feature>
<protein>
    <submittedName>
        <fullName evidence="11">MFS transporter</fullName>
    </submittedName>
</protein>
<evidence type="ECO:0000256" key="7">
    <source>
        <dbReference type="ARBA" id="ARBA00023136"/>
    </source>
</evidence>
<evidence type="ECO:0000256" key="2">
    <source>
        <dbReference type="ARBA" id="ARBA00008537"/>
    </source>
</evidence>
<keyword evidence="6 9" id="KW-1133">Transmembrane helix</keyword>
<evidence type="ECO:0000313" key="12">
    <source>
        <dbReference type="Proteomes" id="UP000311713"/>
    </source>
</evidence>